<reference evidence="1" key="1">
    <citation type="journal article" date="2015" name="Nature">
        <title>Complex archaea that bridge the gap between prokaryotes and eukaryotes.</title>
        <authorList>
            <person name="Spang A."/>
            <person name="Saw J.H."/>
            <person name="Jorgensen S.L."/>
            <person name="Zaremba-Niedzwiedzka K."/>
            <person name="Martijn J."/>
            <person name="Lind A.E."/>
            <person name="van Eijk R."/>
            <person name="Schleper C."/>
            <person name="Guy L."/>
            <person name="Ettema T.J."/>
        </authorList>
    </citation>
    <scope>NUCLEOTIDE SEQUENCE</scope>
</reference>
<dbReference type="Gene3D" id="4.10.490.10">
    <property type="entry name" value="High potential iron-sulphur protein"/>
    <property type="match status" value="1"/>
</dbReference>
<organism evidence="1">
    <name type="scientific">marine sediment metagenome</name>
    <dbReference type="NCBI Taxonomy" id="412755"/>
    <lineage>
        <taxon>unclassified sequences</taxon>
        <taxon>metagenomes</taxon>
        <taxon>ecological metagenomes</taxon>
    </lineage>
</organism>
<dbReference type="AlphaFoldDB" id="A0A0F9Q4X6"/>
<name>A0A0F9Q4X6_9ZZZZ</name>
<dbReference type="EMBL" id="LAZR01001885">
    <property type="protein sequence ID" value="KKN37579.1"/>
    <property type="molecule type" value="Genomic_DNA"/>
</dbReference>
<evidence type="ECO:0000313" key="1">
    <source>
        <dbReference type="EMBL" id="KKN37579.1"/>
    </source>
</evidence>
<accession>A0A0F9Q4X6</accession>
<dbReference type="InterPro" id="IPR036369">
    <property type="entry name" value="HIPIP_sf"/>
</dbReference>
<dbReference type="GO" id="GO:0009055">
    <property type="term" value="F:electron transfer activity"/>
    <property type="evidence" value="ECO:0007669"/>
    <property type="project" value="InterPro"/>
</dbReference>
<comment type="caution">
    <text evidence="1">The sequence shown here is derived from an EMBL/GenBank/DDBJ whole genome shotgun (WGS) entry which is preliminary data.</text>
</comment>
<dbReference type="GO" id="GO:0019646">
    <property type="term" value="P:aerobic electron transport chain"/>
    <property type="evidence" value="ECO:0007669"/>
    <property type="project" value="InterPro"/>
</dbReference>
<proteinExistence type="predicted"/>
<sequence>MSLMHLEKKQNSASCGNCAHFVAGGRCSLVQGRIEAEDVCDLFQSGAVMPMVTEVDPAWTKHEANYRPMTIQEAIGNVNQLTPEYHSEPMASLVNSVIERYYFLLNQGIPPMESKRTVIAEYSSFLNVTDDWRWNPDPEVGGKTNPTGELTDKIFDSGYPPILPLPVFAVTSPFDNDGTVDHTNPDIVQREFNEQHEGYAGGRDVENLYQYQTSEPEIQVTQSHFIPTDTNQNTKNYVDAPFQVPAEPSMHNENAFVSFKSIPEWQYDIEQSQGGLKELIIERDKKTGQWVKHGLTKGEYNTDHSLAPILDHARADYLHGNKNKKDDPIEMPHMVVSTPELPDDPHMTVSELDLDDKLEEAHSQIHRDLSLVDIPGDTPEAKKEEKKSRLAILAPWLVLLGGLAGAGYFLSQDKMQLLAKFVYHGHEYPEICQGFDGRTFDLLNKNNRPVPPSEGLGYTNTHPNCKCTWEFKRAIGDKATPLKKTEKKHIKFVNKEINKASKKGELHRVYEDGHLSKKTYKTNFRKIQEAVEQIRQDFRWLGDDYLERIKQVDAPGQMFLIRASSEAITDHRQDGEPLRRWLKPDELHAMARTAVGMNMDINHHIENKTNSQVLDSEFDKERNEIQMIVHEEDPEVLQAIRDNTITAVSINGGAPRSEKVECPDCEDGTSCECFLVPEGVILGELDNVALTWVVTDPHGMMFKGRWIAPATPGVKVTAIEPL</sequence>
<protein>
    <submittedName>
        <fullName evidence="1">Uncharacterized protein</fullName>
    </submittedName>
</protein>
<gene>
    <name evidence="1" type="ORF">LCGC14_0762190</name>
</gene>